<feature type="region of interest" description="Disordered" evidence="1">
    <location>
        <begin position="297"/>
        <end position="345"/>
    </location>
</feature>
<feature type="compositionally biased region" description="Low complexity" evidence="1">
    <location>
        <begin position="297"/>
        <end position="313"/>
    </location>
</feature>
<organism evidence="4 5">
    <name type="scientific">Aspergillus avenaceus</name>
    <dbReference type="NCBI Taxonomy" id="36643"/>
    <lineage>
        <taxon>Eukaryota</taxon>
        <taxon>Fungi</taxon>
        <taxon>Dikarya</taxon>
        <taxon>Ascomycota</taxon>
        <taxon>Pezizomycotina</taxon>
        <taxon>Eurotiomycetes</taxon>
        <taxon>Eurotiomycetidae</taxon>
        <taxon>Eurotiales</taxon>
        <taxon>Aspergillaceae</taxon>
        <taxon>Aspergillus</taxon>
        <taxon>Aspergillus subgen. Circumdati</taxon>
    </lineage>
</organism>
<evidence type="ECO:0000313" key="4">
    <source>
        <dbReference type="EMBL" id="KAE8153504.1"/>
    </source>
</evidence>
<evidence type="ECO:0000259" key="3">
    <source>
        <dbReference type="Pfam" id="PF20684"/>
    </source>
</evidence>
<proteinExistence type="predicted"/>
<name>A0A5N6U4J6_ASPAV</name>
<sequence>MSMSGDQAEPPLLNHGPGAWVTTVSIILLAVAILATAVALISRFRTLHFLTLSDGILAAATLLFIAQTSCICVASQHGIGKHREDLSDAALISYAKSLYAGELLAVTVLACSKAAINVLLMAIGPFDSVLIASKALLAMTSAWTITSIISLAFQCSLPSPWDSTLSRCINKEALYIALFICHATLDIALVILPIVMTRRVQMPGQKRFQIAALFGLRVVSPALTIPFLISLRPLRSTQDQPRHMVMPIIWLQLLQCASIVCTCIPSMKRALADLQTGMMSGAISEWFELSVSGQQHSGPTASASASSRRAPSGLTGSGLSSEVDKGALSRRERCRRPGQVESRESMRNLRDDAIVRTVDFELCYEVSRGIGDVVRGIE</sequence>
<feature type="transmembrane region" description="Helical" evidence="2">
    <location>
        <begin position="249"/>
        <end position="267"/>
    </location>
</feature>
<evidence type="ECO:0000256" key="2">
    <source>
        <dbReference type="SAM" id="Phobius"/>
    </source>
</evidence>
<feature type="compositionally biased region" description="Basic and acidic residues" evidence="1">
    <location>
        <begin position="322"/>
        <end position="331"/>
    </location>
</feature>
<dbReference type="EMBL" id="ML742038">
    <property type="protein sequence ID" value="KAE8153504.1"/>
    <property type="molecule type" value="Genomic_DNA"/>
</dbReference>
<feature type="transmembrane region" description="Helical" evidence="2">
    <location>
        <begin position="208"/>
        <end position="229"/>
    </location>
</feature>
<dbReference type="Pfam" id="PF20684">
    <property type="entry name" value="Fung_rhodopsin"/>
    <property type="match status" value="1"/>
</dbReference>
<keyword evidence="2" id="KW-0812">Transmembrane</keyword>
<dbReference type="InterPro" id="IPR049326">
    <property type="entry name" value="Rhodopsin_dom_fungi"/>
</dbReference>
<feature type="domain" description="Rhodopsin" evidence="3">
    <location>
        <begin position="40"/>
        <end position="271"/>
    </location>
</feature>
<dbReference type="AlphaFoldDB" id="A0A5N6U4J6"/>
<protein>
    <recommendedName>
        <fullName evidence="3">Rhodopsin domain-containing protein</fullName>
    </recommendedName>
</protein>
<keyword evidence="2" id="KW-0472">Membrane</keyword>
<feature type="transmembrane region" description="Helical" evidence="2">
    <location>
        <begin position="173"/>
        <end position="196"/>
    </location>
</feature>
<keyword evidence="5" id="KW-1185">Reference proteome</keyword>
<reference evidence="4 5" key="1">
    <citation type="submission" date="2019-04" db="EMBL/GenBank/DDBJ databases">
        <title>Friends and foes A comparative genomics study of 23 Aspergillus species from section Flavi.</title>
        <authorList>
            <consortium name="DOE Joint Genome Institute"/>
            <person name="Kjaerbolling I."/>
            <person name="Vesth T."/>
            <person name="Frisvad J.C."/>
            <person name="Nybo J.L."/>
            <person name="Theobald S."/>
            <person name="Kildgaard S."/>
            <person name="Isbrandt T."/>
            <person name="Kuo A."/>
            <person name="Sato A."/>
            <person name="Lyhne E.K."/>
            <person name="Kogle M.E."/>
            <person name="Wiebenga A."/>
            <person name="Kun R.S."/>
            <person name="Lubbers R.J."/>
            <person name="Makela M.R."/>
            <person name="Barry K."/>
            <person name="Chovatia M."/>
            <person name="Clum A."/>
            <person name="Daum C."/>
            <person name="Haridas S."/>
            <person name="He G."/>
            <person name="LaButti K."/>
            <person name="Lipzen A."/>
            <person name="Mondo S."/>
            <person name="Riley R."/>
            <person name="Salamov A."/>
            <person name="Simmons B.A."/>
            <person name="Magnuson J.K."/>
            <person name="Henrissat B."/>
            <person name="Mortensen U.H."/>
            <person name="Larsen T.O."/>
            <person name="Devries R.P."/>
            <person name="Grigoriev I.V."/>
            <person name="Machida M."/>
            <person name="Baker S.E."/>
            <person name="Andersen M.R."/>
        </authorList>
    </citation>
    <scope>NUCLEOTIDE SEQUENCE [LARGE SCALE GENOMIC DNA]</scope>
    <source>
        <strain evidence="4 5">IBT 18842</strain>
    </source>
</reference>
<dbReference type="OrthoDB" id="3918601at2759"/>
<feature type="transmembrane region" description="Helical" evidence="2">
    <location>
        <begin position="56"/>
        <end position="79"/>
    </location>
</feature>
<gene>
    <name evidence="4" type="ORF">BDV25DRAFT_136795</name>
</gene>
<evidence type="ECO:0000256" key="1">
    <source>
        <dbReference type="SAM" id="MobiDB-lite"/>
    </source>
</evidence>
<evidence type="ECO:0000313" key="5">
    <source>
        <dbReference type="Proteomes" id="UP000325780"/>
    </source>
</evidence>
<dbReference type="PANTHER" id="PTHR38794">
    <property type="entry name" value="INTEGRAL MEMBRANE PROTEIN"/>
    <property type="match status" value="1"/>
</dbReference>
<dbReference type="Proteomes" id="UP000325780">
    <property type="component" value="Unassembled WGS sequence"/>
</dbReference>
<feature type="transmembrane region" description="Helical" evidence="2">
    <location>
        <begin position="20"/>
        <end position="44"/>
    </location>
</feature>
<accession>A0A5N6U4J6</accession>
<keyword evidence="2" id="KW-1133">Transmembrane helix</keyword>
<feature type="transmembrane region" description="Helical" evidence="2">
    <location>
        <begin position="99"/>
        <end position="123"/>
    </location>
</feature>
<dbReference type="PANTHER" id="PTHR38794:SF3">
    <property type="entry name" value="INTEGRAL MEMBRANE PROTEIN"/>
    <property type="match status" value="1"/>
</dbReference>
<feature type="transmembrane region" description="Helical" evidence="2">
    <location>
        <begin position="135"/>
        <end position="153"/>
    </location>
</feature>